<protein>
    <submittedName>
        <fullName evidence="3">Uncharacterized protein</fullName>
    </submittedName>
</protein>
<feature type="signal peptide" evidence="2">
    <location>
        <begin position="1"/>
        <end position="16"/>
    </location>
</feature>
<feature type="chain" id="PRO_5018267196" evidence="2">
    <location>
        <begin position="17"/>
        <end position="171"/>
    </location>
</feature>
<sequence>MRLLWVIAAILSVTIADLPSCERATCDHCNVEFIARMLKLYTEQSRQPLPTANVNVPQRQNVDFRNVVRQAGVPTQPQQPVPAYNPALAQLPRPMQLAAPQAPVAPIQYPAPAVAVYLVNQLIWLNHFQNTNKAHRVHFPSANRKQRNFNWPHPHSNNPSPPPSATSNNPE</sequence>
<evidence type="ECO:0000256" key="1">
    <source>
        <dbReference type="SAM" id="MobiDB-lite"/>
    </source>
</evidence>
<evidence type="ECO:0000313" key="4">
    <source>
        <dbReference type="Proteomes" id="UP000271889"/>
    </source>
</evidence>
<dbReference type="AlphaFoldDB" id="A0A3P6RK52"/>
<keyword evidence="2" id="KW-0732">Signal</keyword>
<organism evidence="3 4">
    <name type="scientific">Cylicostephanus goldi</name>
    <name type="common">Nematode worm</name>
    <dbReference type="NCBI Taxonomy" id="71465"/>
    <lineage>
        <taxon>Eukaryota</taxon>
        <taxon>Metazoa</taxon>
        <taxon>Ecdysozoa</taxon>
        <taxon>Nematoda</taxon>
        <taxon>Chromadorea</taxon>
        <taxon>Rhabditida</taxon>
        <taxon>Rhabditina</taxon>
        <taxon>Rhabditomorpha</taxon>
        <taxon>Strongyloidea</taxon>
        <taxon>Strongylidae</taxon>
        <taxon>Cylicostephanus</taxon>
    </lineage>
</organism>
<feature type="region of interest" description="Disordered" evidence="1">
    <location>
        <begin position="145"/>
        <end position="171"/>
    </location>
</feature>
<evidence type="ECO:0000256" key="2">
    <source>
        <dbReference type="SAM" id="SignalP"/>
    </source>
</evidence>
<keyword evidence="4" id="KW-1185">Reference proteome</keyword>
<dbReference type="OrthoDB" id="5873235at2759"/>
<accession>A0A3P6RK52</accession>
<dbReference type="EMBL" id="UYRV01016692">
    <property type="protein sequence ID" value="VDK62376.1"/>
    <property type="molecule type" value="Genomic_DNA"/>
</dbReference>
<proteinExistence type="predicted"/>
<dbReference type="Proteomes" id="UP000271889">
    <property type="component" value="Unassembled WGS sequence"/>
</dbReference>
<name>A0A3P6RK52_CYLGO</name>
<gene>
    <name evidence="3" type="ORF">CGOC_LOCUS5482</name>
</gene>
<reference evidence="3 4" key="1">
    <citation type="submission" date="2018-11" db="EMBL/GenBank/DDBJ databases">
        <authorList>
            <consortium name="Pathogen Informatics"/>
        </authorList>
    </citation>
    <scope>NUCLEOTIDE SEQUENCE [LARGE SCALE GENOMIC DNA]</scope>
</reference>
<evidence type="ECO:0000313" key="3">
    <source>
        <dbReference type="EMBL" id="VDK62376.1"/>
    </source>
</evidence>